<dbReference type="Proteomes" id="UP000216063">
    <property type="component" value="Unassembled WGS sequence"/>
</dbReference>
<comment type="caution">
    <text evidence="1">The sequence shown here is derived from an EMBL/GenBank/DDBJ whole genome shotgun (WGS) entry which is preliminary data.</text>
</comment>
<protein>
    <submittedName>
        <fullName evidence="1">Uncharacterized protein</fullName>
    </submittedName>
</protein>
<name>A0A255DB61_9MYCO</name>
<keyword evidence="2" id="KW-1185">Reference proteome</keyword>
<dbReference type="RefSeq" id="WP_094483276.1">
    <property type="nucleotide sequence ID" value="NZ_JACKSC010000403.1"/>
</dbReference>
<evidence type="ECO:0000313" key="2">
    <source>
        <dbReference type="Proteomes" id="UP000216063"/>
    </source>
</evidence>
<gene>
    <name evidence="1" type="ORF">CG716_22155</name>
</gene>
<dbReference type="OrthoDB" id="4731488at2"/>
<dbReference type="EMBL" id="NOZR01000022">
    <property type="protein sequence ID" value="OYN76330.1"/>
    <property type="molecule type" value="Genomic_DNA"/>
</dbReference>
<sequence length="95" mass="9564">MSLELRYVAPLLLGVGASIVLAPLAVADPPSIPEPGSESAAATIRDLDAAGYDVSLQYENGVPNGGLSACTVTDINTQGTAGSQAIAYVTINCSK</sequence>
<dbReference type="AlphaFoldDB" id="A0A255DB61"/>
<organism evidence="1 2">
    <name type="scientific">Mycolicibacterium sphagni</name>
    <dbReference type="NCBI Taxonomy" id="1786"/>
    <lineage>
        <taxon>Bacteria</taxon>
        <taxon>Bacillati</taxon>
        <taxon>Actinomycetota</taxon>
        <taxon>Actinomycetes</taxon>
        <taxon>Mycobacteriales</taxon>
        <taxon>Mycobacteriaceae</taxon>
        <taxon>Mycolicibacterium</taxon>
    </lineage>
</organism>
<accession>A0A255DB61</accession>
<proteinExistence type="predicted"/>
<reference evidence="1 2" key="1">
    <citation type="submission" date="2017-07" db="EMBL/GenBank/DDBJ databases">
        <title>The new phylogeny of genus Mycobacterium.</title>
        <authorList>
            <person name="Tortoli E."/>
            <person name="Trovato A."/>
            <person name="Cirillo D.M."/>
        </authorList>
    </citation>
    <scope>NUCLEOTIDE SEQUENCE [LARGE SCALE GENOMIC DNA]</scope>
    <source>
        <strain evidence="1 2">ATCC 33027</strain>
    </source>
</reference>
<evidence type="ECO:0000313" key="1">
    <source>
        <dbReference type="EMBL" id="OYN76330.1"/>
    </source>
</evidence>